<evidence type="ECO:0000256" key="7">
    <source>
        <dbReference type="SAM" id="Phobius"/>
    </source>
</evidence>
<evidence type="ECO:0000256" key="4">
    <source>
        <dbReference type="ARBA" id="ARBA00022692"/>
    </source>
</evidence>
<keyword evidence="9" id="KW-0012">Acyltransferase</keyword>
<sequence>MFLNYINNFRGIAILIIVSKHCIDAFDWPDSHYLYRALYFVFHNGTSLFMFISGFLFQYLAHKYEFKTYMEKKLKYVLLPYFIVSVPAVIMCTLFFQRPNLSPDFYANPLIVQVIMFYLTGAHVTAFWFIPMMSLYYIISPLLVRLDQDRRIYYCIPLFILISLLVPRGGTVLKNFIHFFSIYIFGMFCSRYRDKILRIGEKHFLTLLIAYFLFFIGDITLGIYGNQIECVNYLSKLVLCVLLMTSLYLHDDRIKNRGAYLASISFGIYFLHSYVIQLARFSLSDQIGGMIPFQGNLLSYMLLLVVVVGVCAIAITAIKKITQRRSRYVIGC</sequence>
<feature type="transmembrane region" description="Helical" evidence="7">
    <location>
        <begin position="176"/>
        <end position="192"/>
    </location>
</feature>
<feature type="transmembrane region" description="Helical" evidence="7">
    <location>
        <begin position="151"/>
        <end position="170"/>
    </location>
</feature>
<evidence type="ECO:0000256" key="3">
    <source>
        <dbReference type="ARBA" id="ARBA00022475"/>
    </source>
</evidence>
<comment type="caution">
    <text evidence="9">The sequence shown here is derived from an EMBL/GenBank/DDBJ whole genome shotgun (WGS) entry which is preliminary data.</text>
</comment>
<keyword evidence="9" id="KW-0808">Transferase</keyword>
<reference evidence="10" key="2">
    <citation type="submission" date="2019-01" db="EMBL/GenBank/DDBJ databases">
        <title>Genome sequence of Desulfonema ishimotonii strain Tokyo 01.</title>
        <authorList>
            <person name="Fukui M."/>
        </authorList>
    </citation>
    <scope>NUCLEOTIDE SEQUENCE [LARGE SCALE GENOMIC DNA]</scope>
    <source>
        <strain evidence="10">Tokyo 01</strain>
    </source>
</reference>
<comment type="subcellular location">
    <subcellularLocation>
        <location evidence="1">Cell membrane</location>
        <topology evidence="1">Multi-pass membrane protein</topology>
    </subcellularLocation>
</comment>
<protein>
    <submittedName>
        <fullName evidence="9">Acyltransferase</fullName>
    </submittedName>
</protein>
<accession>A0A401FQI7</accession>
<keyword evidence="3" id="KW-1003">Cell membrane</keyword>
<evidence type="ECO:0000256" key="1">
    <source>
        <dbReference type="ARBA" id="ARBA00004651"/>
    </source>
</evidence>
<feature type="transmembrane region" description="Helical" evidence="7">
    <location>
        <begin position="37"/>
        <end position="57"/>
    </location>
</feature>
<dbReference type="PANTHER" id="PTHR40074:SF2">
    <property type="entry name" value="O-ACETYLTRANSFERASE WECH"/>
    <property type="match status" value="1"/>
</dbReference>
<dbReference type="RefSeq" id="WP_166404752.1">
    <property type="nucleotide sequence ID" value="NZ_BEXT01000001.1"/>
</dbReference>
<evidence type="ECO:0000256" key="2">
    <source>
        <dbReference type="ARBA" id="ARBA00007400"/>
    </source>
</evidence>
<dbReference type="GO" id="GO:0016413">
    <property type="term" value="F:O-acetyltransferase activity"/>
    <property type="evidence" value="ECO:0007669"/>
    <property type="project" value="TreeGrafter"/>
</dbReference>
<evidence type="ECO:0000256" key="6">
    <source>
        <dbReference type="ARBA" id="ARBA00023136"/>
    </source>
</evidence>
<keyword evidence="4 7" id="KW-0812">Transmembrane</keyword>
<dbReference type="PANTHER" id="PTHR40074">
    <property type="entry name" value="O-ACETYLTRANSFERASE WECH"/>
    <property type="match status" value="1"/>
</dbReference>
<feature type="transmembrane region" description="Helical" evidence="7">
    <location>
        <begin position="258"/>
        <end position="277"/>
    </location>
</feature>
<gene>
    <name evidence="9" type="ORF">DENIS_0182</name>
</gene>
<evidence type="ECO:0000313" key="10">
    <source>
        <dbReference type="Proteomes" id="UP000288096"/>
    </source>
</evidence>
<proteinExistence type="inferred from homology"/>
<dbReference type="AlphaFoldDB" id="A0A401FQI7"/>
<feature type="transmembrane region" description="Helical" evidence="7">
    <location>
        <begin position="116"/>
        <end position="139"/>
    </location>
</feature>
<feature type="transmembrane region" description="Helical" evidence="7">
    <location>
        <begin position="297"/>
        <end position="318"/>
    </location>
</feature>
<dbReference type="GO" id="GO:0005886">
    <property type="term" value="C:plasma membrane"/>
    <property type="evidence" value="ECO:0007669"/>
    <property type="project" value="UniProtKB-SubCell"/>
</dbReference>
<dbReference type="GO" id="GO:0009246">
    <property type="term" value="P:enterobacterial common antigen biosynthetic process"/>
    <property type="evidence" value="ECO:0007669"/>
    <property type="project" value="TreeGrafter"/>
</dbReference>
<keyword evidence="10" id="KW-1185">Reference proteome</keyword>
<reference evidence="10" key="1">
    <citation type="submission" date="2017-11" db="EMBL/GenBank/DDBJ databases">
        <authorList>
            <person name="Watanabe M."/>
            <person name="Kojima H."/>
        </authorList>
    </citation>
    <scope>NUCLEOTIDE SEQUENCE [LARGE SCALE GENOMIC DNA]</scope>
    <source>
        <strain evidence="10">Tokyo 01</strain>
    </source>
</reference>
<evidence type="ECO:0000256" key="5">
    <source>
        <dbReference type="ARBA" id="ARBA00022989"/>
    </source>
</evidence>
<dbReference type="EMBL" id="BEXT01000001">
    <property type="protein sequence ID" value="GBC59246.1"/>
    <property type="molecule type" value="Genomic_DNA"/>
</dbReference>
<feature type="transmembrane region" description="Helical" evidence="7">
    <location>
        <begin position="78"/>
        <end position="96"/>
    </location>
</feature>
<dbReference type="InterPro" id="IPR002656">
    <property type="entry name" value="Acyl_transf_3_dom"/>
</dbReference>
<dbReference type="Proteomes" id="UP000288096">
    <property type="component" value="Unassembled WGS sequence"/>
</dbReference>
<keyword evidence="5 7" id="KW-1133">Transmembrane helix</keyword>
<feature type="transmembrane region" description="Helical" evidence="7">
    <location>
        <begin position="204"/>
        <end position="225"/>
    </location>
</feature>
<evidence type="ECO:0000259" key="8">
    <source>
        <dbReference type="Pfam" id="PF01757"/>
    </source>
</evidence>
<name>A0A401FQI7_9BACT</name>
<evidence type="ECO:0000313" key="9">
    <source>
        <dbReference type="EMBL" id="GBC59246.1"/>
    </source>
</evidence>
<feature type="transmembrane region" description="Helical" evidence="7">
    <location>
        <begin position="231"/>
        <end position="249"/>
    </location>
</feature>
<feature type="domain" description="Acyltransferase 3" evidence="8">
    <location>
        <begin position="4"/>
        <end position="314"/>
    </location>
</feature>
<keyword evidence="6 7" id="KW-0472">Membrane</keyword>
<comment type="similarity">
    <text evidence="2">Belongs to the acyltransferase 3 family.</text>
</comment>
<organism evidence="9 10">
    <name type="scientific">Desulfonema ishimotonii</name>
    <dbReference type="NCBI Taxonomy" id="45657"/>
    <lineage>
        <taxon>Bacteria</taxon>
        <taxon>Pseudomonadati</taxon>
        <taxon>Thermodesulfobacteriota</taxon>
        <taxon>Desulfobacteria</taxon>
        <taxon>Desulfobacterales</taxon>
        <taxon>Desulfococcaceae</taxon>
        <taxon>Desulfonema</taxon>
    </lineage>
</organism>
<dbReference type="Pfam" id="PF01757">
    <property type="entry name" value="Acyl_transf_3"/>
    <property type="match status" value="1"/>
</dbReference>